<dbReference type="InterPro" id="IPR037185">
    <property type="entry name" value="EmrE-like"/>
</dbReference>
<keyword evidence="4 6" id="KW-0472">Membrane</keyword>
<gene>
    <name evidence="7" type="ORF">PCASD_05130</name>
</gene>
<feature type="compositionally biased region" description="Acidic residues" evidence="5">
    <location>
        <begin position="84"/>
        <end position="93"/>
    </location>
</feature>
<feature type="transmembrane region" description="Helical" evidence="6">
    <location>
        <begin position="289"/>
        <end position="306"/>
    </location>
</feature>
<feature type="transmembrane region" description="Helical" evidence="6">
    <location>
        <begin position="408"/>
        <end position="429"/>
    </location>
</feature>
<protein>
    <recommendedName>
        <fullName evidence="9">UDP-galactose transporter</fullName>
    </recommendedName>
</protein>
<reference evidence="7 8" key="1">
    <citation type="submission" date="2017-11" db="EMBL/GenBank/DDBJ databases">
        <title>De novo assembly and phasing of dikaryotic genomes from two isolates of Puccinia coronata f. sp. avenae, the causal agent of oat crown rust.</title>
        <authorList>
            <person name="Miller M.E."/>
            <person name="Zhang Y."/>
            <person name="Omidvar V."/>
            <person name="Sperschneider J."/>
            <person name="Schwessinger B."/>
            <person name="Raley C."/>
            <person name="Palmer J.M."/>
            <person name="Garnica D."/>
            <person name="Upadhyaya N."/>
            <person name="Rathjen J."/>
            <person name="Taylor J.M."/>
            <person name="Park R.F."/>
            <person name="Dodds P.N."/>
            <person name="Hirsch C.D."/>
            <person name="Kianian S.F."/>
            <person name="Figueroa M."/>
        </authorList>
    </citation>
    <scope>NUCLEOTIDE SEQUENCE [LARGE SCALE GENOMIC DNA]</scope>
    <source>
        <strain evidence="7">12SD80</strain>
    </source>
</reference>
<dbReference type="InterPro" id="IPR007271">
    <property type="entry name" value="Nuc_sug_transpt"/>
</dbReference>
<dbReference type="NCBIfam" id="TIGR00803">
    <property type="entry name" value="nst"/>
    <property type="match status" value="1"/>
</dbReference>
<name>A0A2N5V3K7_9BASI</name>
<feature type="region of interest" description="Disordered" evidence="5">
    <location>
        <begin position="369"/>
        <end position="399"/>
    </location>
</feature>
<evidence type="ECO:0000313" key="8">
    <source>
        <dbReference type="Proteomes" id="UP000235392"/>
    </source>
</evidence>
<feature type="region of interest" description="Disordered" evidence="5">
    <location>
        <begin position="64"/>
        <end position="102"/>
    </location>
</feature>
<keyword evidence="3 6" id="KW-1133">Transmembrane helix</keyword>
<dbReference type="GO" id="GO:0015165">
    <property type="term" value="F:pyrimidine nucleotide-sugar transmembrane transporter activity"/>
    <property type="evidence" value="ECO:0007669"/>
    <property type="project" value="InterPro"/>
</dbReference>
<evidence type="ECO:0000256" key="2">
    <source>
        <dbReference type="ARBA" id="ARBA00022692"/>
    </source>
</evidence>
<proteinExistence type="predicted"/>
<dbReference type="SUPFAM" id="SSF103481">
    <property type="entry name" value="Multidrug resistance efflux transporter EmrE"/>
    <property type="match status" value="1"/>
</dbReference>
<comment type="subcellular location">
    <subcellularLocation>
        <location evidence="1">Membrane</location>
        <topology evidence="1">Multi-pass membrane protein</topology>
    </subcellularLocation>
</comment>
<evidence type="ECO:0000256" key="4">
    <source>
        <dbReference type="ARBA" id="ARBA00023136"/>
    </source>
</evidence>
<dbReference type="Pfam" id="PF04142">
    <property type="entry name" value="Nuc_sug_transp"/>
    <property type="match status" value="3"/>
</dbReference>
<evidence type="ECO:0000256" key="1">
    <source>
        <dbReference type="ARBA" id="ARBA00004141"/>
    </source>
</evidence>
<feature type="transmembrane region" description="Helical" evidence="6">
    <location>
        <begin position="6"/>
        <end position="25"/>
    </location>
</feature>
<organism evidence="7 8">
    <name type="scientific">Puccinia coronata f. sp. avenae</name>
    <dbReference type="NCBI Taxonomy" id="200324"/>
    <lineage>
        <taxon>Eukaryota</taxon>
        <taxon>Fungi</taxon>
        <taxon>Dikarya</taxon>
        <taxon>Basidiomycota</taxon>
        <taxon>Pucciniomycotina</taxon>
        <taxon>Pucciniomycetes</taxon>
        <taxon>Pucciniales</taxon>
        <taxon>Pucciniaceae</taxon>
        <taxon>Puccinia</taxon>
    </lineage>
</organism>
<feature type="transmembrane region" description="Helical" evidence="6">
    <location>
        <begin position="341"/>
        <end position="361"/>
    </location>
</feature>
<evidence type="ECO:0008006" key="9">
    <source>
        <dbReference type="Google" id="ProtNLM"/>
    </source>
</evidence>
<feature type="compositionally biased region" description="Polar residues" evidence="5">
    <location>
        <begin position="369"/>
        <end position="380"/>
    </location>
</feature>
<evidence type="ECO:0000256" key="3">
    <source>
        <dbReference type="ARBA" id="ARBA00022989"/>
    </source>
</evidence>
<dbReference type="AlphaFoldDB" id="A0A2N5V3K7"/>
<evidence type="ECO:0000256" key="5">
    <source>
        <dbReference type="SAM" id="MobiDB-lite"/>
    </source>
</evidence>
<comment type="caution">
    <text evidence="7">The sequence shown here is derived from an EMBL/GenBank/DDBJ whole genome shotgun (WGS) entry which is preliminary data.</text>
</comment>
<feature type="transmembrane region" description="Helical" evidence="6">
    <location>
        <begin position="480"/>
        <end position="504"/>
    </location>
</feature>
<keyword evidence="2 6" id="KW-0812">Transmembrane</keyword>
<sequence length="568" mass="63325">MPSIQLIALTALCVHYSTLTILMHLSRTAQQTSTYRASSAVVMTELSKLIISFILALYDSFQQETQPTSRPSPHSRFEPQFDSLPEEDEEGDDLNPFVGSEQLEGIEMTDREIWRTEDSRRNEDSDHLISDMLSQLQSNPSNARERTISSEVYMPSQAGQRRRLISGNGTTSPDKPAFHLVPPISDHSHRMSVQASPQLTRPSQNHHSPSHSLSRLLEALGHLRTSVFSQDWLCLGIPAVMFVVQNNLQYLAASNLSVPLFQMTYQLKILTTALCSVLLLKRRLKKTQWASLIILATGVAIVQLSSQETSRTTEMEELSEGLKGGTEPMIRGNRSHKMNQLVGLMAVVSACLSSGFASVYLERLLKSTGTKTSTHSNSPELNKKRAALHPPSPASVHKPTLATPSTSIWIRNIQLSSFGLIVSILIVILENHIQDPIAFLSRAMRELVNLTQADNLIRPISGSLLREKIVTSLLKTKSDFFLGFSNLTWLVIFFQVIGGILNSIVMKFSNNINKNFSICLSIILSIFLSNIFLSSEPTDHLQPPPNHLNFQFFVGASFVIFSTWLFNI</sequence>
<dbReference type="GO" id="GO:0000139">
    <property type="term" value="C:Golgi membrane"/>
    <property type="evidence" value="ECO:0007669"/>
    <property type="project" value="InterPro"/>
</dbReference>
<dbReference type="Proteomes" id="UP000235392">
    <property type="component" value="Unassembled WGS sequence"/>
</dbReference>
<evidence type="ECO:0000313" key="7">
    <source>
        <dbReference type="EMBL" id="PLW44573.1"/>
    </source>
</evidence>
<feature type="transmembrane region" description="Helical" evidence="6">
    <location>
        <begin position="548"/>
        <end position="566"/>
    </location>
</feature>
<feature type="transmembrane region" description="Helical" evidence="6">
    <location>
        <begin position="516"/>
        <end position="533"/>
    </location>
</feature>
<dbReference type="PANTHER" id="PTHR10231">
    <property type="entry name" value="NUCLEOTIDE-SUGAR TRANSMEMBRANE TRANSPORTER"/>
    <property type="match status" value="1"/>
</dbReference>
<dbReference type="EMBL" id="PGCI01000056">
    <property type="protein sequence ID" value="PLW44573.1"/>
    <property type="molecule type" value="Genomic_DNA"/>
</dbReference>
<evidence type="ECO:0000256" key="6">
    <source>
        <dbReference type="SAM" id="Phobius"/>
    </source>
</evidence>
<accession>A0A2N5V3K7</accession>